<dbReference type="InParanoid" id="A0A316V2C3"/>
<evidence type="ECO:0000256" key="1">
    <source>
        <dbReference type="ARBA" id="ARBA00004141"/>
    </source>
</evidence>
<keyword evidence="2 6" id="KW-0812">Transmembrane</keyword>
<dbReference type="GeneID" id="37023739"/>
<proteinExistence type="predicted"/>
<name>A0A316V2C3_9BASI</name>
<evidence type="ECO:0000256" key="6">
    <source>
        <dbReference type="SAM" id="Phobius"/>
    </source>
</evidence>
<feature type="transmembrane region" description="Helical" evidence="6">
    <location>
        <begin position="114"/>
        <end position="135"/>
    </location>
</feature>
<dbReference type="Proteomes" id="UP000245771">
    <property type="component" value="Unassembled WGS sequence"/>
</dbReference>
<feature type="transmembrane region" description="Helical" evidence="6">
    <location>
        <begin position="147"/>
        <end position="166"/>
    </location>
</feature>
<organism evidence="7 8">
    <name type="scientific">Meira miltonrushii</name>
    <dbReference type="NCBI Taxonomy" id="1280837"/>
    <lineage>
        <taxon>Eukaryota</taxon>
        <taxon>Fungi</taxon>
        <taxon>Dikarya</taxon>
        <taxon>Basidiomycota</taxon>
        <taxon>Ustilaginomycotina</taxon>
        <taxon>Exobasidiomycetes</taxon>
        <taxon>Exobasidiales</taxon>
        <taxon>Brachybasidiaceae</taxon>
        <taxon>Meira</taxon>
    </lineage>
</organism>
<evidence type="ECO:0000256" key="5">
    <source>
        <dbReference type="SAM" id="MobiDB-lite"/>
    </source>
</evidence>
<keyword evidence="4 6" id="KW-0472">Membrane</keyword>
<feature type="compositionally biased region" description="Basic and acidic residues" evidence="5">
    <location>
        <begin position="198"/>
        <end position="208"/>
    </location>
</feature>
<evidence type="ECO:0000256" key="4">
    <source>
        <dbReference type="ARBA" id="ARBA00023136"/>
    </source>
</evidence>
<dbReference type="EMBL" id="KZ819607">
    <property type="protein sequence ID" value="PWN31707.1"/>
    <property type="molecule type" value="Genomic_DNA"/>
</dbReference>
<feature type="region of interest" description="Disordered" evidence="5">
    <location>
        <begin position="198"/>
        <end position="221"/>
    </location>
</feature>
<dbReference type="AlphaFoldDB" id="A0A316V2C3"/>
<evidence type="ECO:0000313" key="7">
    <source>
        <dbReference type="EMBL" id="PWN31707.1"/>
    </source>
</evidence>
<dbReference type="InterPro" id="IPR035952">
    <property type="entry name" value="Rhomboid-like_sf"/>
</dbReference>
<accession>A0A316V2C3</accession>
<feature type="transmembrane region" description="Helical" evidence="6">
    <location>
        <begin position="29"/>
        <end position="47"/>
    </location>
</feature>
<gene>
    <name evidence="7" type="ORF">FA14DRAFT_192780</name>
</gene>
<evidence type="ECO:0000256" key="2">
    <source>
        <dbReference type="ARBA" id="ARBA00022692"/>
    </source>
</evidence>
<sequence>MFGASNLTNSTFYSDHAGKELHTAETTPLYHFLAYCICAATFASAFFQITTRLKLHRVTKFYGTSIATKYVGRIPHLGAGGISFSLMAMQAAKTFEIEHKKLKIPEEELRREQAIQGICGSLLALNAGVALNYLFDRSQIIGINSTVRLGGTIFGVLYAICGNAIWERSKQIFYEREERLQNAIAGKPIRKEVQLSSTEDIKRARPEAESEAAAEEPIRLV</sequence>
<reference evidence="7 8" key="1">
    <citation type="journal article" date="2018" name="Mol. Biol. Evol.">
        <title>Broad Genomic Sampling Reveals a Smut Pathogenic Ancestry of the Fungal Clade Ustilaginomycotina.</title>
        <authorList>
            <person name="Kijpornyongpan T."/>
            <person name="Mondo S.J."/>
            <person name="Barry K."/>
            <person name="Sandor L."/>
            <person name="Lee J."/>
            <person name="Lipzen A."/>
            <person name="Pangilinan J."/>
            <person name="LaButti K."/>
            <person name="Hainaut M."/>
            <person name="Henrissat B."/>
            <person name="Grigoriev I.V."/>
            <person name="Spatafora J.W."/>
            <person name="Aime M.C."/>
        </authorList>
    </citation>
    <scope>NUCLEOTIDE SEQUENCE [LARGE SCALE GENOMIC DNA]</scope>
    <source>
        <strain evidence="7 8">MCA 3882</strain>
    </source>
</reference>
<keyword evidence="3 6" id="KW-1133">Transmembrane helix</keyword>
<evidence type="ECO:0000313" key="8">
    <source>
        <dbReference type="Proteomes" id="UP000245771"/>
    </source>
</evidence>
<dbReference type="GO" id="GO:0016020">
    <property type="term" value="C:membrane"/>
    <property type="evidence" value="ECO:0007669"/>
    <property type="project" value="UniProtKB-SubCell"/>
</dbReference>
<evidence type="ECO:0000256" key="3">
    <source>
        <dbReference type="ARBA" id="ARBA00022989"/>
    </source>
</evidence>
<protein>
    <submittedName>
        <fullName evidence="7">Uncharacterized protein</fullName>
    </submittedName>
</protein>
<dbReference type="SUPFAM" id="SSF144091">
    <property type="entry name" value="Rhomboid-like"/>
    <property type="match status" value="1"/>
</dbReference>
<dbReference type="RefSeq" id="XP_025352009.1">
    <property type="nucleotide sequence ID" value="XM_025501958.1"/>
</dbReference>
<comment type="subcellular location">
    <subcellularLocation>
        <location evidence="1">Membrane</location>
        <topology evidence="1">Multi-pass membrane protein</topology>
    </subcellularLocation>
</comment>
<keyword evidence="8" id="KW-1185">Reference proteome</keyword>